<name>A0A3A4JZL8_9NOCA</name>
<dbReference type="Pfam" id="PF02801">
    <property type="entry name" value="Ketoacyl-synt_C"/>
    <property type="match status" value="1"/>
</dbReference>
<dbReference type="GO" id="GO:0004312">
    <property type="term" value="F:fatty acid synthase activity"/>
    <property type="evidence" value="ECO:0007669"/>
    <property type="project" value="TreeGrafter"/>
</dbReference>
<feature type="compositionally biased region" description="Basic and acidic residues" evidence="6">
    <location>
        <begin position="1358"/>
        <end position="1368"/>
    </location>
</feature>
<dbReference type="Pfam" id="PF14765">
    <property type="entry name" value="PS-DH"/>
    <property type="match status" value="1"/>
</dbReference>
<dbReference type="InterPro" id="IPR016035">
    <property type="entry name" value="Acyl_Trfase/lysoPLipase"/>
</dbReference>
<keyword evidence="10" id="KW-1185">Reference proteome</keyword>
<accession>A0A3A4JZL8</accession>
<dbReference type="Gene3D" id="3.40.50.720">
    <property type="entry name" value="NAD(P)-binding Rossmann-like Domain"/>
    <property type="match status" value="1"/>
</dbReference>
<dbReference type="InterPro" id="IPR016039">
    <property type="entry name" value="Thiolase-like"/>
</dbReference>
<dbReference type="Gene3D" id="3.40.47.10">
    <property type="match status" value="2"/>
</dbReference>
<dbReference type="Gene3D" id="3.30.70.250">
    <property type="entry name" value="Malonyl-CoA ACP transacylase, ACP-binding"/>
    <property type="match status" value="1"/>
</dbReference>
<comment type="caution">
    <text evidence="9">The sequence shown here is derived from an EMBL/GenBank/DDBJ whole genome shotgun (WGS) entry which is preliminary data.</text>
</comment>
<feature type="region of interest" description="N-terminal hotdog fold" evidence="5">
    <location>
        <begin position="873"/>
        <end position="1003"/>
    </location>
</feature>
<feature type="active site" description="Proton donor; for dehydratase activity" evidence="5">
    <location>
        <position position="1075"/>
    </location>
</feature>
<dbReference type="InterPro" id="IPR049900">
    <property type="entry name" value="PKS_mFAS_DH"/>
</dbReference>
<keyword evidence="1" id="KW-0596">Phosphopantetheine</keyword>
<dbReference type="InterPro" id="IPR001227">
    <property type="entry name" value="Ac_transferase_dom_sf"/>
</dbReference>
<dbReference type="Pfam" id="PF00109">
    <property type="entry name" value="ketoacyl-synt"/>
    <property type="match status" value="1"/>
</dbReference>
<reference evidence="9 10" key="1">
    <citation type="submission" date="2018-09" db="EMBL/GenBank/DDBJ databases">
        <title>YIM PH21274 draft genome.</title>
        <authorList>
            <person name="Miao C."/>
        </authorList>
    </citation>
    <scope>NUCLEOTIDE SEQUENCE [LARGE SCALE GENOMIC DNA]</scope>
    <source>
        <strain evidence="9 10">YIM PH 21724</strain>
    </source>
</reference>
<dbReference type="EMBL" id="QZFU01000016">
    <property type="protein sequence ID" value="RJO76915.1"/>
    <property type="molecule type" value="Genomic_DNA"/>
</dbReference>
<evidence type="ECO:0000256" key="2">
    <source>
        <dbReference type="ARBA" id="ARBA00022553"/>
    </source>
</evidence>
<feature type="compositionally biased region" description="Basic and acidic residues" evidence="6">
    <location>
        <begin position="458"/>
        <end position="467"/>
    </location>
</feature>
<dbReference type="Proteomes" id="UP000266677">
    <property type="component" value="Unassembled WGS sequence"/>
</dbReference>
<dbReference type="SMART" id="SM00822">
    <property type="entry name" value="PKS_KR"/>
    <property type="match status" value="1"/>
</dbReference>
<evidence type="ECO:0000256" key="5">
    <source>
        <dbReference type="PROSITE-ProRule" id="PRU01363"/>
    </source>
</evidence>
<dbReference type="GO" id="GO:0006633">
    <property type="term" value="P:fatty acid biosynthetic process"/>
    <property type="evidence" value="ECO:0007669"/>
    <property type="project" value="TreeGrafter"/>
</dbReference>
<dbReference type="InterPro" id="IPR014031">
    <property type="entry name" value="Ketoacyl_synth_C"/>
</dbReference>
<keyword evidence="4" id="KW-0511">Multifunctional enzyme</keyword>
<evidence type="ECO:0000259" key="8">
    <source>
        <dbReference type="PROSITE" id="PS52019"/>
    </source>
</evidence>
<dbReference type="InterPro" id="IPR050091">
    <property type="entry name" value="PKS_NRPS_Biosynth_Enz"/>
</dbReference>
<dbReference type="Pfam" id="PF00698">
    <property type="entry name" value="Acyl_transf_1"/>
    <property type="match status" value="1"/>
</dbReference>
<proteinExistence type="predicted"/>
<evidence type="ECO:0000256" key="1">
    <source>
        <dbReference type="ARBA" id="ARBA00022450"/>
    </source>
</evidence>
<feature type="domain" description="PKS/mFAS DH" evidence="8">
    <location>
        <begin position="873"/>
        <end position="1159"/>
    </location>
</feature>
<keyword evidence="2" id="KW-0597">Phosphoprotein</keyword>
<dbReference type="InterPro" id="IPR042104">
    <property type="entry name" value="PKS_dehydratase_sf"/>
</dbReference>
<feature type="region of interest" description="C-terminal hotdog fold" evidence="5">
    <location>
        <begin position="1017"/>
        <end position="1159"/>
    </location>
</feature>
<dbReference type="InterPro" id="IPR014043">
    <property type="entry name" value="Acyl_transferase_dom"/>
</dbReference>
<feature type="region of interest" description="Disordered" evidence="6">
    <location>
        <begin position="1616"/>
        <end position="1645"/>
    </location>
</feature>
<dbReference type="PANTHER" id="PTHR43775">
    <property type="entry name" value="FATTY ACID SYNTHASE"/>
    <property type="match status" value="1"/>
</dbReference>
<evidence type="ECO:0000256" key="3">
    <source>
        <dbReference type="ARBA" id="ARBA00022679"/>
    </source>
</evidence>
<sequence>MNAPPHASNPPVSIIGIGCRLPGATGATELWELLSAGRPVIGDPPAGRIGRPGGYRTDLEWFDNEWFGIGQREAAGMDPGHRLALEVAVEALDDAGIGHRAPGSGAAVIFGGTEETHLPDGPANRLSRALDLRGPNFMVDSARTSSLAAVELAVRILADPGVPFAIVGGVTLIPHTAPEHGPCGEGGAAIILCRTADAHRDGHRGYAEIAAIAMGSDGRADGPTAPGGRHVIRTALARAALPPSAIDYLEYHGGGPHSADTAELDALAAVFTPLSTAPLRLGCTHTTFGHLEAMAGITGLIKAALAVHHAVIPPNPPPHSTNPVFRQPAVPTPWPTPHRHAAVNSCTPGGTIVHAILRALPDPTVRPASPPYLIPFTAHTLPELRTTAAHLADHFARCDGAAPAERATASAHRRAPDIAHPDSARPSTDLAIATQDRRPAEPSSLRHPTSGGAQPEDQVLRPERRGEIPSAGSPAATALPARYGARPEPTTIGVGAAGTEFGSDETEFQGAVAAVGRLVPEGVRAVVLAEDRGEAIARLRRFAEGDDRAVVAGPVAGIRRGGVVFVFSGEGAQYARMGRGLAARWPVFAEAVTEAAAAIVAGGGPRVWTPRHGFALGAGVTPEFAQPAVFAYQFGLAALLRAWGVRPDAVVGYGLGEVAAATVGGALTLRDAARVAVWRGRILARLAGSGAAAVLAAPVRRVRTLVEPLRAEVGIAAVHGADAVVVAGSPRYLDALLRRAERRDIRVARLAPDRVRHGLRVAPLLPELVAALSDLAPTEPHTAVYSPTRQGNPLMDARFWADNLTGTVEFDRAMGDLVANGFSTALEISPRPLLLESLRAYPELRDAAYPTADADDESAALLTGLARLHAEGYPLDWTAQGPLTAAAPRRHWNRRRFPLPAATEHIEISWAAEDLTDHVILGAPAVPAVFWLRRLLELTRTGNPPATAVADFVVHERLAPGALPGVNYHRHADGSVRAEATGTGALASTRPAGGPTPADIVAWMRLVDGNRAGHHRMRGIAPDTFYDALRLRHLEYGPRFRPLRAIAVGRDGGADGFGAVGFFDAAPLHSAATLDGCLQLLAAAAYDELPTDGVPLPIVIESAWVSDASDRVLLEAHAFVRQRTATGLRGDVIATDQHGAPAVALLGVHVRYARLGAGRTIDIALPPVVPASEVPLRQEIWRPVELRPPPARAERALVIGASPEAIRLAEALDRLAPTERVVREPDTAAAMVASLLADHPATAVVVVWPHRRTAHVPDAIAPSDEIATVTAVLELLRTIHSATATGAVTVVLPAAALDPHGGGSAVPMALAGLIRSLQLETSRPIRLVWDDHHRDSVRHIAEIATATPDSATPSSRGATKDTPPEEVRLTAGSGSARRFTAVRPRSTTPIAIDPHGTYVVTGGLGAFGAMTVRWLLDAGARDVVVLTRAPRPLPALLDGMEERIVVMRCDAADRGDLGYALNDIRETCSTIRGIVHAAGTPDDAPFAELTPQRLAAAFAPKLTAARNLIDLTARDAIDFILLYSAAVGATGAPGRAASAAANAAMDALALAHPDRPVHSIGWSGWAVTEQAHRAGDLLTQILRYPGPYLLVLDAPPDDPRLSTRLADLLAGEIPAPEAGTDLASRPVRQPNHPARSIGEQRANSS</sequence>
<dbReference type="Gene3D" id="3.10.129.110">
    <property type="entry name" value="Polyketide synthase dehydratase"/>
    <property type="match status" value="1"/>
</dbReference>
<organism evidence="9 10">
    <name type="scientific">Nocardia panacis</name>
    <dbReference type="NCBI Taxonomy" id="2340916"/>
    <lineage>
        <taxon>Bacteria</taxon>
        <taxon>Bacillati</taxon>
        <taxon>Actinomycetota</taxon>
        <taxon>Actinomycetes</taxon>
        <taxon>Mycobacteriales</taxon>
        <taxon>Nocardiaceae</taxon>
        <taxon>Nocardia</taxon>
    </lineage>
</organism>
<dbReference type="InterPro" id="IPR049551">
    <property type="entry name" value="PKS_DH_C"/>
</dbReference>
<dbReference type="InterPro" id="IPR036291">
    <property type="entry name" value="NAD(P)-bd_dom_sf"/>
</dbReference>
<keyword evidence="3" id="KW-0808">Transferase</keyword>
<dbReference type="InterPro" id="IPR020841">
    <property type="entry name" value="PKS_Beta-ketoAc_synthase_dom"/>
</dbReference>
<feature type="compositionally biased region" description="Basic and acidic residues" evidence="6">
    <location>
        <begin position="414"/>
        <end position="423"/>
    </location>
</feature>
<protein>
    <submittedName>
        <fullName evidence="9">SDR family NAD(P)-dependent oxidoreductase</fullName>
    </submittedName>
</protein>
<dbReference type="InterPro" id="IPR013968">
    <property type="entry name" value="PKS_KR"/>
</dbReference>
<evidence type="ECO:0000313" key="9">
    <source>
        <dbReference type="EMBL" id="RJO76915.1"/>
    </source>
</evidence>
<feature type="region of interest" description="Disordered" evidence="6">
    <location>
        <begin position="406"/>
        <end position="488"/>
    </location>
</feature>
<dbReference type="Pfam" id="PF08659">
    <property type="entry name" value="KR"/>
    <property type="match status" value="1"/>
</dbReference>
<dbReference type="InterPro" id="IPR016036">
    <property type="entry name" value="Malonyl_transacylase_ACP-bd"/>
</dbReference>
<dbReference type="PROSITE" id="PS52019">
    <property type="entry name" value="PKS_MFAS_DH"/>
    <property type="match status" value="1"/>
</dbReference>
<dbReference type="SUPFAM" id="SSF55048">
    <property type="entry name" value="Probable ACP-binding domain of malonyl-CoA ACP transacylase"/>
    <property type="match status" value="1"/>
</dbReference>
<dbReference type="SMART" id="SM00827">
    <property type="entry name" value="PKS_AT"/>
    <property type="match status" value="1"/>
</dbReference>
<dbReference type="InterPro" id="IPR057326">
    <property type="entry name" value="KR_dom"/>
</dbReference>
<dbReference type="GO" id="GO:0071770">
    <property type="term" value="P:DIM/DIP cell wall layer assembly"/>
    <property type="evidence" value="ECO:0007669"/>
    <property type="project" value="TreeGrafter"/>
</dbReference>
<dbReference type="SUPFAM" id="SSF52151">
    <property type="entry name" value="FabD/lysophospholipase-like"/>
    <property type="match status" value="1"/>
</dbReference>
<dbReference type="SUPFAM" id="SSF51735">
    <property type="entry name" value="NAD(P)-binding Rossmann-fold domains"/>
    <property type="match status" value="1"/>
</dbReference>
<feature type="active site" description="Proton acceptor; for dehydratase activity" evidence="5">
    <location>
        <position position="918"/>
    </location>
</feature>
<dbReference type="Gene3D" id="3.40.366.10">
    <property type="entry name" value="Malonyl-Coenzyme A Acyl Carrier Protein, domain 2"/>
    <property type="match status" value="1"/>
</dbReference>
<dbReference type="SMART" id="SM00825">
    <property type="entry name" value="PKS_KS"/>
    <property type="match status" value="1"/>
</dbReference>
<gene>
    <name evidence="9" type="ORF">D5S18_11930</name>
</gene>
<dbReference type="OrthoDB" id="4515293at2"/>
<dbReference type="PROSITE" id="PS52004">
    <property type="entry name" value="KS3_2"/>
    <property type="match status" value="1"/>
</dbReference>
<evidence type="ECO:0000313" key="10">
    <source>
        <dbReference type="Proteomes" id="UP000266677"/>
    </source>
</evidence>
<dbReference type="RefSeq" id="WP_120039905.1">
    <property type="nucleotide sequence ID" value="NZ_QZFU01000016.1"/>
</dbReference>
<dbReference type="GO" id="GO:0005886">
    <property type="term" value="C:plasma membrane"/>
    <property type="evidence" value="ECO:0007669"/>
    <property type="project" value="TreeGrafter"/>
</dbReference>
<dbReference type="SUPFAM" id="SSF53901">
    <property type="entry name" value="Thiolase-like"/>
    <property type="match status" value="1"/>
</dbReference>
<evidence type="ECO:0000256" key="6">
    <source>
        <dbReference type="SAM" id="MobiDB-lite"/>
    </source>
</evidence>
<dbReference type="PANTHER" id="PTHR43775:SF37">
    <property type="entry name" value="SI:DKEY-61P9.11"/>
    <property type="match status" value="1"/>
</dbReference>
<feature type="compositionally biased region" description="Polar residues" evidence="6">
    <location>
        <begin position="1347"/>
        <end position="1357"/>
    </location>
</feature>
<evidence type="ECO:0000259" key="7">
    <source>
        <dbReference type="PROSITE" id="PS52004"/>
    </source>
</evidence>
<dbReference type="GO" id="GO:0005737">
    <property type="term" value="C:cytoplasm"/>
    <property type="evidence" value="ECO:0007669"/>
    <property type="project" value="TreeGrafter"/>
</dbReference>
<feature type="domain" description="Ketosynthase family 3 (KS3)" evidence="7">
    <location>
        <begin position="9"/>
        <end position="359"/>
    </location>
</feature>
<evidence type="ECO:0000256" key="4">
    <source>
        <dbReference type="ARBA" id="ARBA00023268"/>
    </source>
</evidence>
<dbReference type="InterPro" id="IPR014030">
    <property type="entry name" value="Ketoacyl_synth_N"/>
</dbReference>
<feature type="region of interest" description="Disordered" evidence="6">
    <location>
        <begin position="1344"/>
        <end position="1372"/>
    </location>
</feature>
<dbReference type="CDD" id="cd00833">
    <property type="entry name" value="PKS"/>
    <property type="match status" value="1"/>
</dbReference>